<name>A0A1G6AQP2_EUBOX</name>
<keyword evidence="2" id="KW-0547">Nucleotide-binding</keyword>
<dbReference type="Gene3D" id="3.30.230.10">
    <property type="match status" value="1"/>
</dbReference>
<dbReference type="Proteomes" id="UP000199228">
    <property type="component" value="Unassembled WGS sequence"/>
</dbReference>
<dbReference type="InterPro" id="IPR003593">
    <property type="entry name" value="AAA+_ATPase"/>
</dbReference>
<evidence type="ECO:0000256" key="2">
    <source>
        <dbReference type="ARBA" id="ARBA00022741"/>
    </source>
</evidence>
<dbReference type="GO" id="GO:0005524">
    <property type="term" value="F:ATP binding"/>
    <property type="evidence" value="ECO:0007669"/>
    <property type="project" value="UniProtKB-KW"/>
</dbReference>
<dbReference type="InterPro" id="IPR014721">
    <property type="entry name" value="Ribsml_uS5_D2-typ_fold_subgr"/>
</dbReference>
<dbReference type="SMART" id="SM00382">
    <property type="entry name" value="AAA"/>
    <property type="match status" value="1"/>
</dbReference>
<dbReference type="STRING" id="1732.SAMN02910417_00849"/>
<dbReference type="Pfam" id="PF01078">
    <property type="entry name" value="Mg_chelatase"/>
    <property type="match status" value="1"/>
</dbReference>
<dbReference type="NCBIfam" id="TIGR00368">
    <property type="entry name" value="YifB family Mg chelatase-like AAA ATPase"/>
    <property type="match status" value="1"/>
</dbReference>
<dbReference type="Gene3D" id="3.40.50.300">
    <property type="entry name" value="P-loop containing nucleotide triphosphate hydrolases"/>
    <property type="match status" value="1"/>
</dbReference>
<dbReference type="SUPFAM" id="SSF52540">
    <property type="entry name" value="P-loop containing nucleoside triphosphate hydrolases"/>
    <property type="match status" value="1"/>
</dbReference>
<sequence length="513" mass="57426">MYSITETAILRGIDSVLVSIEANISEGLPVFEMVGFLGTEVKEAKERVRIALANSGYALPVRRITVNFYPANLKKSGTGFDLPVALALCGAMGIVDKNRLEEGLVAGEISLSGKILAVEGILSIVDMARQKGKKYCIIPKGNEEEAMLVSGIKVYPVSTLRETIDLLKRRDFYEIKIVKTKMQNEIQSYPDFSDIAGHEQAKRICEVAASGMHNLLMIGPPGVGKTMLAVRIPGILPPLNEIEKMELSKIYSVSGLLNPGSGLISERPFRRPHHSISKGGLIGGGTALKPGEISLAHAGVLFLDEFSEFDKSVLSELREPMEDKRIRISRLSGNCEYPADFMLVAAMSACRCGYYPDMNKCTCTSSQIGSYLSSVSQMLLERIDLGIEIMQQPMGIFCSREPTETSEQIRARVMQVHEIQKQRYKKECFSYNGQIPSSRIENFCPLTEELRTYMEEMFVKLKLSTRRYYKIMRVARTLADMDGSERILIEHLSEALCYRSIEKSFWERNEYDL</sequence>
<evidence type="ECO:0000313" key="6">
    <source>
        <dbReference type="Proteomes" id="UP000199228"/>
    </source>
</evidence>
<feature type="domain" description="AAA+ ATPase" evidence="4">
    <location>
        <begin position="211"/>
        <end position="359"/>
    </location>
</feature>
<dbReference type="InterPro" id="IPR045006">
    <property type="entry name" value="CHLI-like"/>
</dbReference>
<dbReference type="InterPro" id="IPR000523">
    <property type="entry name" value="Mg_chelatse_chII-like_cat_dom"/>
</dbReference>
<dbReference type="SUPFAM" id="SSF54211">
    <property type="entry name" value="Ribosomal protein S5 domain 2-like"/>
    <property type="match status" value="1"/>
</dbReference>
<dbReference type="GO" id="GO:0003677">
    <property type="term" value="F:DNA binding"/>
    <property type="evidence" value="ECO:0007669"/>
    <property type="project" value="InterPro"/>
</dbReference>
<reference evidence="5 6" key="1">
    <citation type="submission" date="2016-10" db="EMBL/GenBank/DDBJ databases">
        <authorList>
            <person name="de Groot N.N."/>
        </authorList>
    </citation>
    <scope>NUCLEOTIDE SEQUENCE [LARGE SCALE GENOMIC DNA]</scope>
    <source>
        <strain evidence="5 6">DSM 3217</strain>
    </source>
</reference>
<evidence type="ECO:0000313" key="5">
    <source>
        <dbReference type="EMBL" id="SDB10627.1"/>
    </source>
</evidence>
<dbReference type="EMBL" id="FMXR01000006">
    <property type="protein sequence ID" value="SDB10627.1"/>
    <property type="molecule type" value="Genomic_DNA"/>
</dbReference>
<dbReference type="AlphaFoldDB" id="A0A1G6AQP2"/>
<evidence type="ECO:0000256" key="3">
    <source>
        <dbReference type="ARBA" id="ARBA00022840"/>
    </source>
</evidence>
<evidence type="ECO:0000259" key="4">
    <source>
        <dbReference type="SMART" id="SM00382"/>
    </source>
</evidence>
<dbReference type="Pfam" id="PF13541">
    <property type="entry name" value="ChlI"/>
    <property type="match status" value="1"/>
</dbReference>
<dbReference type="InterPro" id="IPR020568">
    <property type="entry name" value="Ribosomal_Su5_D2-typ_SF"/>
</dbReference>
<dbReference type="InterPro" id="IPR004482">
    <property type="entry name" value="Mg_chelat-rel"/>
</dbReference>
<protein>
    <submittedName>
        <fullName evidence="5">Magnesium chelatase family protein</fullName>
    </submittedName>
</protein>
<dbReference type="PANTHER" id="PTHR32039">
    <property type="entry name" value="MAGNESIUM-CHELATASE SUBUNIT CHLI"/>
    <property type="match status" value="1"/>
</dbReference>
<dbReference type="InterPro" id="IPR027417">
    <property type="entry name" value="P-loop_NTPase"/>
</dbReference>
<dbReference type="InterPro" id="IPR025158">
    <property type="entry name" value="Mg_chelat-rel_C"/>
</dbReference>
<dbReference type="Pfam" id="PF13335">
    <property type="entry name" value="Mg_chelatase_C"/>
    <property type="match status" value="1"/>
</dbReference>
<dbReference type="RefSeq" id="WP_090172531.1">
    <property type="nucleotide sequence ID" value="NZ_FMXR01000006.1"/>
</dbReference>
<accession>A0A1G6AQP2</accession>
<keyword evidence="3" id="KW-0067">ATP-binding</keyword>
<organism evidence="5 6">
    <name type="scientific">Eubacterium oxidoreducens</name>
    <dbReference type="NCBI Taxonomy" id="1732"/>
    <lineage>
        <taxon>Bacteria</taxon>
        <taxon>Bacillati</taxon>
        <taxon>Bacillota</taxon>
        <taxon>Clostridia</taxon>
        <taxon>Eubacteriales</taxon>
        <taxon>Eubacteriaceae</taxon>
        <taxon>Eubacterium</taxon>
    </lineage>
</organism>
<proteinExistence type="inferred from homology"/>
<comment type="similarity">
    <text evidence="1">Belongs to the Mg-chelatase subunits D/I family. ComM subfamily.</text>
</comment>
<dbReference type="PRINTS" id="PR01657">
    <property type="entry name" value="MCMFAMILY"/>
</dbReference>
<gene>
    <name evidence="5" type="ORF">SAMN02910417_00849</name>
</gene>
<dbReference type="PANTHER" id="PTHR32039:SF7">
    <property type="entry name" value="COMPETENCE PROTEIN COMM"/>
    <property type="match status" value="1"/>
</dbReference>
<evidence type="ECO:0000256" key="1">
    <source>
        <dbReference type="ARBA" id="ARBA00006354"/>
    </source>
</evidence>
<dbReference type="OrthoDB" id="9813147at2"/>
<keyword evidence="6" id="KW-1185">Reference proteome</keyword>
<dbReference type="InterPro" id="IPR001208">
    <property type="entry name" value="MCM_dom"/>
</dbReference>